<accession>A0ABN7VQ47</accession>
<comment type="caution">
    <text evidence="1">The sequence shown here is derived from an EMBL/GenBank/DDBJ whole genome shotgun (WGS) entry which is preliminary data.</text>
</comment>
<evidence type="ECO:0000313" key="1">
    <source>
        <dbReference type="EMBL" id="CAG8791551.1"/>
    </source>
</evidence>
<reference evidence="1 2" key="1">
    <citation type="submission" date="2021-06" db="EMBL/GenBank/DDBJ databases">
        <authorList>
            <person name="Kallberg Y."/>
            <person name="Tangrot J."/>
            <person name="Rosling A."/>
        </authorList>
    </citation>
    <scope>NUCLEOTIDE SEQUENCE [LARGE SCALE GENOMIC DNA]</scope>
    <source>
        <strain evidence="1 2">120-4 pot B 10/14</strain>
    </source>
</reference>
<feature type="non-terminal residue" evidence="1">
    <location>
        <position position="1"/>
    </location>
</feature>
<evidence type="ECO:0000313" key="2">
    <source>
        <dbReference type="Proteomes" id="UP000789901"/>
    </source>
</evidence>
<name>A0ABN7VQ47_GIGMA</name>
<dbReference type="Proteomes" id="UP000789901">
    <property type="component" value="Unassembled WGS sequence"/>
</dbReference>
<gene>
    <name evidence="1" type="ORF">GMARGA_LOCUS21312</name>
</gene>
<protein>
    <submittedName>
        <fullName evidence="1">17143_t:CDS:1</fullName>
    </submittedName>
</protein>
<sequence length="591" mass="69404">EDILLLQIVYEQEPHNKFQDICLGISENFPFGLISLCIYKKISSIFALVIDFQYGIYSDVRKIEAIGKLVGFGSKKIVERADRCPLNNPRFCNPFIHLENALQRALEIAKEKDCDVGAHNLECFKILNERIKNGRLLKLFSPFKDSTTTYSLLFKKYHEDIVDLYNSIINNCEIHNSDENLNQGLIKKKCCQLTKKELIDVPEFKSQKDCKECIEVNEKKEELDQYLEKKNNEKCKEETYQTIMKYFERSRLIEEFSNQEEHEQEADKIWNSLCKQILSENKCLTIGVKLVKEVNEEYTNSFSNYNWIIYYDSNIPNFFNVKAYDVEWYNLNRNVIRPFLKQNDITLLKEKINSMIDQILCKIDCFHSGMVHNTPLCVLDQKKDEYLKKINIHLQYGHSHIYEGHLAGDYLLRVIHRKVINAENRNRIDYVLGISWISDFETIRLKYFIELAEQIYSGDKSKGVEHFLKPQKSIEDYEDIEKFVNNYMTQVDDIDYKLNLKDNLIADNFNLFHAAIVNELDVEKGLNAKENGCYHYHDEDIGETNIHHTCHQPPGLNGVHYIGSNELTAKPCNKYTDEDIKHIKKVKKKWG</sequence>
<keyword evidence="2" id="KW-1185">Reference proteome</keyword>
<organism evidence="1 2">
    <name type="scientific">Gigaspora margarita</name>
    <dbReference type="NCBI Taxonomy" id="4874"/>
    <lineage>
        <taxon>Eukaryota</taxon>
        <taxon>Fungi</taxon>
        <taxon>Fungi incertae sedis</taxon>
        <taxon>Mucoromycota</taxon>
        <taxon>Glomeromycotina</taxon>
        <taxon>Glomeromycetes</taxon>
        <taxon>Diversisporales</taxon>
        <taxon>Gigasporaceae</taxon>
        <taxon>Gigaspora</taxon>
    </lineage>
</organism>
<dbReference type="EMBL" id="CAJVQB010019554">
    <property type="protein sequence ID" value="CAG8791551.1"/>
    <property type="molecule type" value="Genomic_DNA"/>
</dbReference>
<proteinExistence type="predicted"/>